<comment type="catalytic activity">
    <reaction evidence="5">
        <text>Couples ATP hydrolysis with the unwinding of duplex DNA by translocating in the 3'-5' direction.</text>
        <dbReference type="EC" id="5.6.2.4"/>
    </reaction>
</comment>
<dbReference type="EC" id="5.6.2.4" evidence="6"/>
<sequence length="96" mass="10910">EHFRTEVLSIIAANVSLLVIDEAHCISDWGHDFRPQYRLIDRMVVNLPENLRLLATTATANNRVMSDLETVLGPNITTLRGDLNRPSLYLQTIRLP</sequence>
<evidence type="ECO:0000313" key="8">
    <source>
        <dbReference type="EMBL" id="GAH52504.1"/>
    </source>
</evidence>
<dbReference type="GO" id="GO:0043138">
    <property type="term" value="F:3'-5' DNA helicase activity"/>
    <property type="evidence" value="ECO:0007669"/>
    <property type="project" value="UniProtKB-EC"/>
</dbReference>
<organism evidence="8">
    <name type="scientific">marine sediment metagenome</name>
    <dbReference type="NCBI Taxonomy" id="412755"/>
    <lineage>
        <taxon>unclassified sequences</taxon>
        <taxon>metagenomes</taxon>
        <taxon>ecological metagenomes</taxon>
    </lineage>
</organism>
<protein>
    <recommendedName>
        <fullName evidence="6">DNA 3'-5' helicase</fullName>
        <ecNumber evidence="6">5.6.2.4</ecNumber>
    </recommendedName>
</protein>
<dbReference type="GO" id="GO:0016787">
    <property type="term" value="F:hydrolase activity"/>
    <property type="evidence" value="ECO:0007669"/>
    <property type="project" value="UniProtKB-KW"/>
</dbReference>
<keyword evidence="3" id="KW-0238">DNA-binding</keyword>
<reference evidence="8" key="1">
    <citation type="journal article" date="2014" name="Front. Microbiol.">
        <title>High frequency of phylogenetically diverse reductive dehalogenase-homologous genes in deep subseafloor sedimentary metagenomes.</title>
        <authorList>
            <person name="Kawai M."/>
            <person name="Futagami T."/>
            <person name="Toyoda A."/>
            <person name="Takaki Y."/>
            <person name="Nishi S."/>
            <person name="Hori S."/>
            <person name="Arai W."/>
            <person name="Tsubouchi T."/>
            <person name="Morono Y."/>
            <person name="Uchiyama I."/>
            <person name="Ito T."/>
            <person name="Fujiyama A."/>
            <person name="Inagaki F."/>
            <person name="Takami H."/>
        </authorList>
    </citation>
    <scope>NUCLEOTIDE SEQUENCE</scope>
    <source>
        <strain evidence="8">Expedition CK06-06</strain>
    </source>
</reference>
<dbReference type="GO" id="GO:0043590">
    <property type="term" value="C:bacterial nucleoid"/>
    <property type="evidence" value="ECO:0007669"/>
    <property type="project" value="TreeGrafter"/>
</dbReference>
<evidence type="ECO:0000256" key="3">
    <source>
        <dbReference type="ARBA" id="ARBA00023125"/>
    </source>
</evidence>
<keyword evidence="4" id="KW-0413">Isomerase</keyword>
<dbReference type="GO" id="GO:0005737">
    <property type="term" value="C:cytoplasm"/>
    <property type="evidence" value="ECO:0007669"/>
    <property type="project" value="TreeGrafter"/>
</dbReference>
<dbReference type="GO" id="GO:0009378">
    <property type="term" value="F:four-way junction helicase activity"/>
    <property type="evidence" value="ECO:0007669"/>
    <property type="project" value="TreeGrafter"/>
</dbReference>
<comment type="similarity">
    <text evidence="1">Belongs to the helicase family. RecQ subfamily.</text>
</comment>
<dbReference type="InterPro" id="IPR027417">
    <property type="entry name" value="P-loop_NTPase"/>
</dbReference>
<evidence type="ECO:0000259" key="7">
    <source>
        <dbReference type="PROSITE" id="PS51192"/>
    </source>
</evidence>
<dbReference type="InterPro" id="IPR011545">
    <property type="entry name" value="DEAD/DEAH_box_helicase_dom"/>
</dbReference>
<dbReference type="Gene3D" id="3.40.50.300">
    <property type="entry name" value="P-loop containing nucleotide triphosphate hydrolases"/>
    <property type="match status" value="1"/>
</dbReference>
<evidence type="ECO:0000256" key="6">
    <source>
        <dbReference type="ARBA" id="ARBA00034808"/>
    </source>
</evidence>
<evidence type="ECO:0000256" key="1">
    <source>
        <dbReference type="ARBA" id="ARBA00005446"/>
    </source>
</evidence>
<dbReference type="PROSITE" id="PS51192">
    <property type="entry name" value="HELICASE_ATP_BIND_1"/>
    <property type="match status" value="1"/>
</dbReference>
<dbReference type="EMBL" id="BARU01015503">
    <property type="protein sequence ID" value="GAH52504.1"/>
    <property type="molecule type" value="Genomic_DNA"/>
</dbReference>
<dbReference type="PROSITE" id="PS00690">
    <property type="entry name" value="DEAH_ATP_HELICASE"/>
    <property type="match status" value="1"/>
</dbReference>
<name>X1HFB6_9ZZZZ</name>
<dbReference type="GO" id="GO:0003677">
    <property type="term" value="F:DNA binding"/>
    <property type="evidence" value="ECO:0007669"/>
    <property type="project" value="UniProtKB-KW"/>
</dbReference>
<dbReference type="PANTHER" id="PTHR13710">
    <property type="entry name" value="DNA HELICASE RECQ FAMILY MEMBER"/>
    <property type="match status" value="1"/>
</dbReference>
<dbReference type="InterPro" id="IPR002464">
    <property type="entry name" value="DNA/RNA_helicase_DEAH_CS"/>
</dbReference>
<evidence type="ECO:0000256" key="2">
    <source>
        <dbReference type="ARBA" id="ARBA00022801"/>
    </source>
</evidence>
<dbReference type="InterPro" id="IPR014001">
    <property type="entry name" value="Helicase_ATP-bd"/>
</dbReference>
<accession>X1HFB6</accession>
<dbReference type="AlphaFoldDB" id="X1HFB6"/>
<evidence type="ECO:0000256" key="5">
    <source>
        <dbReference type="ARBA" id="ARBA00034617"/>
    </source>
</evidence>
<feature type="non-terminal residue" evidence="8">
    <location>
        <position position="96"/>
    </location>
</feature>
<dbReference type="GO" id="GO:0006281">
    <property type="term" value="P:DNA repair"/>
    <property type="evidence" value="ECO:0007669"/>
    <property type="project" value="TreeGrafter"/>
</dbReference>
<gene>
    <name evidence="8" type="ORF">S03H2_26603</name>
</gene>
<dbReference type="GO" id="GO:0030894">
    <property type="term" value="C:replisome"/>
    <property type="evidence" value="ECO:0007669"/>
    <property type="project" value="TreeGrafter"/>
</dbReference>
<dbReference type="GO" id="GO:0005524">
    <property type="term" value="F:ATP binding"/>
    <property type="evidence" value="ECO:0007669"/>
    <property type="project" value="InterPro"/>
</dbReference>
<proteinExistence type="inferred from homology"/>
<dbReference type="SUPFAM" id="SSF52540">
    <property type="entry name" value="P-loop containing nucleoside triphosphate hydrolases"/>
    <property type="match status" value="1"/>
</dbReference>
<keyword evidence="2" id="KW-0378">Hydrolase</keyword>
<dbReference type="Pfam" id="PF00270">
    <property type="entry name" value="DEAD"/>
    <property type="match status" value="1"/>
</dbReference>
<evidence type="ECO:0000256" key="4">
    <source>
        <dbReference type="ARBA" id="ARBA00023235"/>
    </source>
</evidence>
<feature type="domain" description="Helicase ATP-binding" evidence="7">
    <location>
        <begin position="1"/>
        <end position="78"/>
    </location>
</feature>
<comment type="caution">
    <text evidence="8">The sequence shown here is derived from an EMBL/GenBank/DDBJ whole genome shotgun (WGS) entry which is preliminary data.</text>
</comment>
<dbReference type="PANTHER" id="PTHR13710:SF105">
    <property type="entry name" value="ATP-DEPENDENT DNA HELICASE Q1"/>
    <property type="match status" value="1"/>
</dbReference>
<feature type="non-terminal residue" evidence="8">
    <location>
        <position position="1"/>
    </location>
</feature>
<dbReference type="GO" id="GO:0006310">
    <property type="term" value="P:DNA recombination"/>
    <property type="evidence" value="ECO:0007669"/>
    <property type="project" value="TreeGrafter"/>
</dbReference>